<evidence type="ECO:0000313" key="2">
    <source>
        <dbReference type="Proteomes" id="UP000789831"/>
    </source>
</evidence>
<comment type="caution">
    <text evidence="1">The sequence shown here is derived from an EMBL/GenBank/DDBJ whole genome shotgun (WGS) entry which is preliminary data.</text>
</comment>
<evidence type="ECO:0000313" key="1">
    <source>
        <dbReference type="EMBL" id="CAG8523029.1"/>
    </source>
</evidence>
<dbReference type="EMBL" id="CAJVPL010000706">
    <property type="protein sequence ID" value="CAG8523029.1"/>
    <property type="molecule type" value="Genomic_DNA"/>
</dbReference>
<sequence length="352" mass="40962">MASTAPPEILQEIFLQLTYNAAGNFYTSDLHSCILVNRQWCSSAIALLWSEPFESSTILKNKHFESFIEVYLLFLPLATLSEFLPQAFLRRYRKHPPPKFEYPHFAKHINFDGMYKTVDKWCRKYYLSVVYTEKIYWALFEVMRRSGACVAALTCHVSAHPRDVPQFLLKSDDGFQEWLASVRTCCLVCDTRSQTAMLFDALPELSVCVEVLHLIMYDPEVHSNRTLFPKHMARFRRLQKLTLHRLSKECEVYLTAYHYKYEWDFFLEIANLRLVANIHLPKELLFSDKLVEVVFRHCQGFSRAAVQKVLVTSFPKLRKVTVVDCEDACQEFVRWAAGINQRAESSNDAGAK</sequence>
<reference evidence="1" key="1">
    <citation type="submission" date="2021-06" db="EMBL/GenBank/DDBJ databases">
        <authorList>
            <person name="Kallberg Y."/>
            <person name="Tangrot J."/>
            <person name="Rosling A."/>
        </authorList>
    </citation>
    <scope>NUCLEOTIDE SEQUENCE</scope>
    <source>
        <strain evidence="1">MT106</strain>
    </source>
</reference>
<dbReference type="OrthoDB" id="2367385at2759"/>
<protein>
    <submittedName>
        <fullName evidence="1">5715_t:CDS:1</fullName>
    </submittedName>
</protein>
<dbReference type="Proteomes" id="UP000789831">
    <property type="component" value="Unassembled WGS sequence"/>
</dbReference>
<accession>A0A9N9AA19</accession>
<dbReference type="AlphaFoldDB" id="A0A9N9AA19"/>
<proteinExistence type="predicted"/>
<name>A0A9N9AA19_9GLOM</name>
<organism evidence="1 2">
    <name type="scientific">Ambispora gerdemannii</name>
    <dbReference type="NCBI Taxonomy" id="144530"/>
    <lineage>
        <taxon>Eukaryota</taxon>
        <taxon>Fungi</taxon>
        <taxon>Fungi incertae sedis</taxon>
        <taxon>Mucoromycota</taxon>
        <taxon>Glomeromycotina</taxon>
        <taxon>Glomeromycetes</taxon>
        <taxon>Archaeosporales</taxon>
        <taxon>Ambisporaceae</taxon>
        <taxon>Ambispora</taxon>
    </lineage>
</organism>
<keyword evidence="2" id="KW-1185">Reference proteome</keyword>
<gene>
    <name evidence="1" type="ORF">AGERDE_LOCUS5337</name>
</gene>